<evidence type="ECO:0000313" key="10">
    <source>
        <dbReference type="EMBL" id="ASF44204.1"/>
    </source>
</evidence>
<dbReference type="InterPro" id="IPR003838">
    <property type="entry name" value="ABC3_permease_C"/>
</dbReference>
<dbReference type="PANTHER" id="PTHR30572:SF4">
    <property type="entry name" value="ABC TRANSPORTER PERMEASE YTRF"/>
    <property type="match status" value="1"/>
</dbReference>
<feature type="domain" description="ABC3 transporter permease C-terminal" evidence="8">
    <location>
        <begin position="293"/>
        <end position="406"/>
    </location>
</feature>
<comment type="similarity">
    <text evidence="6">Belongs to the ABC-4 integral membrane protein family.</text>
</comment>
<feature type="transmembrane region" description="Helical" evidence="7">
    <location>
        <begin position="376"/>
        <end position="396"/>
    </location>
</feature>
<evidence type="ECO:0000256" key="7">
    <source>
        <dbReference type="SAM" id="Phobius"/>
    </source>
</evidence>
<proteinExistence type="inferred from homology"/>
<keyword evidence="11" id="KW-1185">Reference proteome</keyword>
<keyword evidence="5 7" id="KW-0472">Membrane</keyword>
<evidence type="ECO:0000256" key="3">
    <source>
        <dbReference type="ARBA" id="ARBA00022692"/>
    </source>
</evidence>
<dbReference type="AlphaFoldDB" id="A0A1Z4BSB3"/>
<feature type="transmembrane region" description="Helical" evidence="7">
    <location>
        <begin position="289"/>
        <end position="315"/>
    </location>
</feature>
<dbReference type="Proteomes" id="UP000197007">
    <property type="component" value="Chromosome"/>
</dbReference>
<keyword evidence="3 7" id="KW-0812">Transmembrane</keyword>
<dbReference type="GO" id="GO:0005886">
    <property type="term" value="C:plasma membrane"/>
    <property type="evidence" value="ECO:0007669"/>
    <property type="project" value="UniProtKB-SubCell"/>
</dbReference>
<gene>
    <name evidence="10" type="ORF">CBG49_14490</name>
</gene>
<evidence type="ECO:0000256" key="2">
    <source>
        <dbReference type="ARBA" id="ARBA00022475"/>
    </source>
</evidence>
<dbReference type="RefSeq" id="WP_088595042.1">
    <property type="nucleotide sequence ID" value="NZ_CP022022.1"/>
</dbReference>
<reference evidence="11" key="1">
    <citation type="submission" date="2017-06" db="EMBL/GenBank/DDBJ databases">
        <title>Complete genome sequence of Capnocytophaga sp. KCOM 1579 (=ChDC OS43) isolated from a human refractory periapical abscess lesion.</title>
        <authorList>
            <person name="Kook J.-K."/>
            <person name="Park S.-N."/>
            <person name="Lim Y.K."/>
            <person name="Roh H."/>
        </authorList>
    </citation>
    <scope>NUCLEOTIDE SEQUENCE [LARGE SCALE GENOMIC DNA]</scope>
    <source>
        <strain evidence="11">ChDC OS43</strain>
    </source>
</reference>
<dbReference type="InterPro" id="IPR050250">
    <property type="entry name" value="Macrolide_Exporter_MacB"/>
</dbReference>
<dbReference type="Pfam" id="PF02687">
    <property type="entry name" value="FtsX"/>
    <property type="match status" value="1"/>
</dbReference>
<sequence>MWIVIRENIKIALDSIRGQLLRTILTVLIIAIGITALVGILSVITALRNTLEGNFSSMGANTFSITRYQYSQRAEGSGTTQKPHPYITYQEATTFKEQFNNPFAKTSISINVASAAEVKYENKKTDPLAVVVGVDEYYIGNSGLEVDEGRNFSDFEIQNNSKVCVIGPDFKKTLLKDVNPIGKTISIRGYKFKIIGVLKEQSSSFGNYENFQVFIPLNIARAAFPVDNPNFQLKISAQSKDQLDGLVDDATIVMRNLRQLAPLQENNFGIERSDDLLQRIGNITGTLTIAGFVIGLITILGSSIALLNIMLVSVTERTKEIGIRKALGAKRKSITLQFFTETLLIAQMGAVTGIVLGISLGFVIAKAVKFHFTIPWGVIAIAIVIAIVVSVISGLYPAMKASKLNPVEALRYE</sequence>
<keyword evidence="2" id="KW-1003">Cell membrane</keyword>
<evidence type="ECO:0000313" key="11">
    <source>
        <dbReference type="Proteomes" id="UP000197007"/>
    </source>
</evidence>
<dbReference type="EMBL" id="CP022022">
    <property type="protein sequence ID" value="ASF44204.1"/>
    <property type="molecule type" value="Genomic_DNA"/>
</dbReference>
<feature type="transmembrane region" description="Helical" evidence="7">
    <location>
        <begin position="20"/>
        <end position="47"/>
    </location>
</feature>
<accession>A0A1Z4BSB3</accession>
<keyword evidence="4 7" id="KW-1133">Transmembrane helix</keyword>
<dbReference type="InterPro" id="IPR025857">
    <property type="entry name" value="MacB_PCD"/>
</dbReference>
<feature type="domain" description="MacB-like periplasmic core" evidence="9">
    <location>
        <begin position="23"/>
        <end position="248"/>
    </location>
</feature>
<organism evidence="10 11">
    <name type="scientific">Capnocytophaga endodontalis</name>
    <dbReference type="NCBI Taxonomy" id="2708117"/>
    <lineage>
        <taxon>Bacteria</taxon>
        <taxon>Pseudomonadati</taxon>
        <taxon>Bacteroidota</taxon>
        <taxon>Flavobacteriia</taxon>
        <taxon>Flavobacteriales</taxon>
        <taxon>Flavobacteriaceae</taxon>
        <taxon>Capnocytophaga</taxon>
    </lineage>
</organism>
<protein>
    <submittedName>
        <fullName evidence="10">ABC transporter permease</fullName>
    </submittedName>
</protein>
<evidence type="ECO:0000259" key="8">
    <source>
        <dbReference type="Pfam" id="PF02687"/>
    </source>
</evidence>
<name>A0A1Z4BSB3_9FLAO</name>
<feature type="transmembrane region" description="Helical" evidence="7">
    <location>
        <begin position="336"/>
        <end position="364"/>
    </location>
</feature>
<dbReference type="GO" id="GO:0022857">
    <property type="term" value="F:transmembrane transporter activity"/>
    <property type="evidence" value="ECO:0007669"/>
    <property type="project" value="TreeGrafter"/>
</dbReference>
<dbReference type="KEGG" id="capn:CBG49_14490"/>
<dbReference type="PANTHER" id="PTHR30572">
    <property type="entry name" value="MEMBRANE COMPONENT OF TRANSPORTER-RELATED"/>
    <property type="match status" value="1"/>
</dbReference>
<evidence type="ECO:0000259" key="9">
    <source>
        <dbReference type="Pfam" id="PF12704"/>
    </source>
</evidence>
<evidence type="ECO:0000256" key="4">
    <source>
        <dbReference type="ARBA" id="ARBA00022989"/>
    </source>
</evidence>
<evidence type="ECO:0000256" key="1">
    <source>
        <dbReference type="ARBA" id="ARBA00004651"/>
    </source>
</evidence>
<comment type="subcellular location">
    <subcellularLocation>
        <location evidence="1">Cell membrane</location>
        <topology evidence="1">Multi-pass membrane protein</topology>
    </subcellularLocation>
</comment>
<evidence type="ECO:0000256" key="5">
    <source>
        <dbReference type="ARBA" id="ARBA00023136"/>
    </source>
</evidence>
<evidence type="ECO:0000256" key="6">
    <source>
        <dbReference type="ARBA" id="ARBA00038076"/>
    </source>
</evidence>
<dbReference type="Pfam" id="PF12704">
    <property type="entry name" value="MacB_PCD"/>
    <property type="match status" value="1"/>
</dbReference>